<feature type="region of interest" description="Disordered" evidence="1">
    <location>
        <begin position="244"/>
        <end position="265"/>
    </location>
</feature>
<evidence type="ECO:0000313" key="3">
    <source>
        <dbReference type="Proteomes" id="UP001608902"/>
    </source>
</evidence>
<organism evidence="2 3">
    <name type="scientific">Gnathostoma spinigerum</name>
    <dbReference type="NCBI Taxonomy" id="75299"/>
    <lineage>
        <taxon>Eukaryota</taxon>
        <taxon>Metazoa</taxon>
        <taxon>Ecdysozoa</taxon>
        <taxon>Nematoda</taxon>
        <taxon>Chromadorea</taxon>
        <taxon>Rhabditida</taxon>
        <taxon>Spirurina</taxon>
        <taxon>Gnathostomatomorpha</taxon>
        <taxon>Gnathostomatoidea</taxon>
        <taxon>Gnathostomatidae</taxon>
        <taxon>Gnathostoma</taxon>
    </lineage>
</organism>
<accession>A0ABD6EVU1</accession>
<comment type="caution">
    <text evidence="2">The sequence shown here is derived from an EMBL/GenBank/DDBJ whole genome shotgun (WGS) entry which is preliminary data.</text>
</comment>
<dbReference type="EMBL" id="JBGFUD010005939">
    <property type="protein sequence ID" value="MFH4980692.1"/>
    <property type="molecule type" value="Genomic_DNA"/>
</dbReference>
<feature type="compositionally biased region" description="Low complexity" evidence="1">
    <location>
        <begin position="136"/>
        <end position="157"/>
    </location>
</feature>
<feature type="region of interest" description="Disordered" evidence="1">
    <location>
        <begin position="45"/>
        <end position="97"/>
    </location>
</feature>
<dbReference type="PANTHER" id="PTHR10398">
    <property type="entry name" value="AFADIN"/>
    <property type="match status" value="1"/>
</dbReference>
<evidence type="ECO:0000313" key="2">
    <source>
        <dbReference type="EMBL" id="MFH4980692.1"/>
    </source>
</evidence>
<evidence type="ECO:0000256" key="1">
    <source>
        <dbReference type="SAM" id="MobiDB-lite"/>
    </source>
</evidence>
<feature type="compositionally biased region" description="Low complexity" evidence="1">
    <location>
        <begin position="45"/>
        <end position="68"/>
    </location>
</feature>
<feature type="region of interest" description="Disordered" evidence="1">
    <location>
        <begin position="131"/>
        <end position="162"/>
    </location>
</feature>
<protein>
    <submittedName>
        <fullName evidence="2">Uncharacterized protein</fullName>
    </submittedName>
</protein>
<proteinExistence type="predicted"/>
<keyword evidence="3" id="KW-1185">Reference proteome</keyword>
<name>A0ABD6EVU1_9BILA</name>
<reference evidence="2 3" key="1">
    <citation type="submission" date="2024-08" db="EMBL/GenBank/DDBJ databases">
        <title>Gnathostoma spinigerum genome.</title>
        <authorList>
            <person name="Gonzalez-Bertolin B."/>
            <person name="Monzon S."/>
            <person name="Zaballos A."/>
            <person name="Jimenez P."/>
            <person name="Dekumyoy P."/>
            <person name="Varona S."/>
            <person name="Cuesta I."/>
            <person name="Sumanam S."/>
            <person name="Adisakwattana P."/>
            <person name="Gasser R.B."/>
            <person name="Hernandez-Gonzalez A."/>
            <person name="Young N.D."/>
            <person name="Perteguer M.J."/>
        </authorList>
    </citation>
    <scope>NUCLEOTIDE SEQUENCE [LARGE SCALE GENOMIC DNA]</scope>
    <source>
        <strain evidence="2">AL3</strain>
        <tissue evidence="2">Liver</tissue>
    </source>
</reference>
<dbReference type="AlphaFoldDB" id="A0ABD6EVU1"/>
<dbReference type="Proteomes" id="UP001608902">
    <property type="component" value="Unassembled WGS sequence"/>
</dbReference>
<feature type="compositionally biased region" description="Polar residues" evidence="1">
    <location>
        <begin position="311"/>
        <end position="326"/>
    </location>
</feature>
<dbReference type="InterPro" id="IPR028842">
    <property type="entry name" value="Afadin"/>
</dbReference>
<feature type="region of interest" description="Disordered" evidence="1">
    <location>
        <begin position="287"/>
        <end position="345"/>
    </location>
</feature>
<feature type="compositionally biased region" description="Polar residues" evidence="1">
    <location>
        <begin position="82"/>
        <end position="97"/>
    </location>
</feature>
<feature type="compositionally biased region" description="Basic and acidic residues" evidence="1">
    <location>
        <begin position="327"/>
        <end position="345"/>
    </location>
</feature>
<dbReference type="PANTHER" id="PTHR10398:SF2">
    <property type="entry name" value="AFADIN"/>
    <property type="match status" value="1"/>
</dbReference>
<sequence>MCSIFFSNLFPSIASRLQWDYVDPSASSSPITDYAGLPLVENLSQSSHSSSQNSHHSINNHRIPISNSTSTRFSPSLIPLSARTSSGETSSPDSVPNNFTVHSTMMCYPSSRSHQLDGCDVSIMNALQMSSMQNASDSSRQTSTSTDLSISRSVSSSRTREELTAELDKIEAKGTAVTDLDRQKYRQLVNELAKMHEPSARNEANSQNVGAPTGKLVREPVSSAFSRPAETFQKVERPTDISGAKMLPTRSEPVASARSIHPYTPNDKQVENLIDVARQQLDNIELTTTAKKSDNTHPIVGLSHSERVQRPSPNYSTNGHITFDQNSSKREKSEDVGRTPNWSEKEVRNDIRSIEDNKLIYAEGEETEPRVQILGKQEVYRDPRQKRLKELEQKQTALHPVVDGATLGFRDKMKLFAEQIGERTPKARLKVSSAQREIENTNDTST</sequence>
<gene>
    <name evidence="2" type="ORF">AB6A40_007401</name>
</gene>